<dbReference type="Gene3D" id="3.30.460.10">
    <property type="entry name" value="Beta Polymerase, domain 2"/>
    <property type="match status" value="1"/>
</dbReference>
<organism evidence="8 9">
    <name type="scientific">Campylobacter devanensis</name>
    <dbReference type="NCBI Taxonomy" id="3161138"/>
    <lineage>
        <taxon>Bacteria</taxon>
        <taxon>Pseudomonadati</taxon>
        <taxon>Campylobacterota</taxon>
        <taxon>Epsilonproteobacteria</taxon>
        <taxon>Campylobacterales</taxon>
        <taxon>Campylobacteraceae</taxon>
        <taxon>Campylobacter</taxon>
    </lineage>
</organism>
<evidence type="ECO:0000256" key="5">
    <source>
        <dbReference type="ARBA" id="ARBA00022723"/>
    </source>
</evidence>
<evidence type="ECO:0000313" key="9">
    <source>
        <dbReference type="Proteomes" id="UP000194309"/>
    </source>
</evidence>
<dbReference type="Proteomes" id="UP000194309">
    <property type="component" value="Chromosome"/>
</dbReference>
<keyword evidence="6" id="KW-0460">Magnesium</keyword>
<dbReference type="InterPro" id="IPR050264">
    <property type="entry name" value="Bact_CCA-adding_enz_type3_sf"/>
</dbReference>
<keyword evidence="2 7" id="KW-0808">Transferase</keyword>
<dbReference type="SUPFAM" id="SSF81301">
    <property type="entry name" value="Nucleotidyltransferase"/>
    <property type="match status" value="1"/>
</dbReference>
<proteinExistence type="inferred from homology"/>
<dbReference type="GO" id="GO:0008033">
    <property type="term" value="P:tRNA processing"/>
    <property type="evidence" value="ECO:0007669"/>
    <property type="project" value="UniProtKB-KW"/>
</dbReference>
<keyword evidence="5" id="KW-0479">Metal-binding</keyword>
<dbReference type="PANTHER" id="PTHR46173:SF1">
    <property type="entry name" value="CCA TRNA NUCLEOTIDYLTRANSFERASE 1, MITOCHONDRIAL"/>
    <property type="match status" value="1"/>
</dbReference>
<dbReference type="GO" id="GO:0046872">
    <property type="term" value="F:metal ion binding"/>
    <property type="evidence" value="ECO:0007669"/>
    <property type="project" value="UniProtKB-KW"/>
</dbReference>
<name>A0A1X9SQL4_9BACT</name>
<dbReference type="PANTHER" id="PTHR46173">
    <property type="entry name" value="CCA TRNA NUCLEOTIDYLTRANSFERASE 1, MITOCHONDRIAL"/>
    <property type="match status" value="1"/>
</dbReference>
<dbReference type="AlphaFoldDB" id="A0A1X9SQL4"/>
<keyword evidence="4 8" id="KW-0548">Nucleotidyltransferase</keyword>
<dbReference type="EC" id="2.7.7.72" evidence="8"/>
<comment type="similarity">
    <text evidence="7">Belongs to the tRNA nucleotidyltransferase/poly(A) polymerase family.</text>
</comment>
<reference evidence="8 9" key="1">
    <citation type="journal article" date="2017" name="Genome Biol. Evol.">
        <title>Comparative Genomic Analysis Identifies a Campylobacter Clade Deficient in Selenium Metabolism.</title>
        <authorList>
            <person name="Miller W.G."/>
            <person name="Yee E."/>
            <person name="Lopes B.S."/>
            <person name="Chapman M.H."/>
            <person name="Huynh S."/>
            <person name="Bono J.L."/>
            <person name="Parker C.T."/>
            <person name="Strachan N.J.C."/>
            <person name="Forbes K.J."/>
        </authorList>
    </citation>
    <scope>NUCLEOTIDE SEQUENCE [LARGE SCALE GENOMIC DNA]</scope>
    <source>
        <strain evidence="8 9">NCTC 13003</strain>
    </source>
</reference>
<dbReference type="GO" id="GO:0000049">
    <property type="term" value="F:tRNA binding"/>
    <property type="evidence" value="ECO:0007669"/>
    <property type="project" value="TreeGrafter"/>
</dbReference>
<evidence type="ECO:0000256" key="7">
    <source>
        <dbReference type="RuleBase" id="RU003953"/>
    </source>
</evidence>
<dbReference type="KEGG" id="cdev:CIGN_0242"/>
<dbReference type="SUPFAM" id="SSF81891">
    <property type="entry name" value="Poly A polymerase C-terminal region-like"/>
    <property type="match status" value="1"/>
</dbReference>
<keyword evidence="9" id="KW-1185">Reference proteome</keyword>
<keyword evidence="3" id="KW-0819">tRNA processing</keyword>
<evidence type="ECO:0000313" key="8">
    <source>
        <dbReference type="EMBL" id="ARQ98554.1"/>
    </source>
</evidence>
<gene>
    <name evidence="8" type="primary">cca</name>
    <name evidence="8" type="ORF">CIGN_0242</name>
</gene>
<keyword evidence="7" id="KW-0694">RNA-binding</keyword>
<evidence type="ECO:0000256" key="2">
    <source>
        <dbReference type="ARBA" id="ARBA00022679"/>
    </source>
</evidence>
<dbReference type="OrthoDB" id="9805698at2"/>
<accession>A0A1X9SQL4</accession>
<dbReference type="CDD" id="cd05398">
    <property type="entry name" value="NT_ClassII-CCAase"/>
    <property type="match status" value="1"/>
</dbReference>
<dbReference type="STRING" id="1660064.CIGN_0242"/>
<accession>A0A381D7C6</accession>
<evidence type="ECO:0000256" key="3">
    <source>
        <dbReference type="ARBA" id="ARBA00022694"/>
    </source>
</evidence>
<evidence type="ECO:0000256" key="4">
    <source>
        <dbReference type="ARBA" id="ARBA00022695"/>
    </source>
</evidence>
<dbReference type="EMBL" id="CP018788">
    <property type="protein sequence ID" value="ARQ98554.1"/>
    <property type="molecule type" value="Genomic_DNA"/>
</dbReference>
<sequence length="364" mass="41734">MLVSTIGYQISQNSDFDELKKLLLNHTKRAYLVGGSVRDAILGIGSKDYDIEIYDITPDKFDALMQECGAVGVGKSYFVYKLKNYDLSLPRTESKSGYGHKGFSVEYCNDERIASARRDFTINSIMVNIFSGEVLDFWGGVSDLMAKRLRVTNPKTFSDDSLRVLRGVQFAARFDLVCNSDSLKIMQKIDISDLSANRIYLELEKFFIAKFKRRAMELLSELGLDLKLFGVEFDERFIQQISNKIHTHKASFLYHLINYYAIDGKSLISRLALPNCYSISYKQPFLRRVSKFELLKIALDMPLYQWLGLDSKARIKMAKDLGIYDFKFSPHIDTTIIKTTGKAYGDELKRLKIEAIKDYLNDCN</sequence>
<comment type="cofactor">
    <cofactor evidence="1">
        <name>Mg(2+)</name>
        <dbReference type="ChEBI" id="CHEBI:18420"/>
    </cofactor>
</comment>
<dbReference type="InterPro" id="IPR002646">
    <property type="entry name" value="PolA_pol_head_dom"/>
</dbReference>
<dbReference type="GO" id="GO:0004810">
    <property type="term" value="F:CCA tRNA nucleotidyltransferase activity"/>
    <property type="evidence" value="ECO:0007669"/>
    <property type="project" value="UniProtKB-EC"/>
</dbReference>
<evidence type="ECO:0000256" key="1">
    <source>
        <dbReference type="ARBA" id="ARBA00001946"/>
    </source>
</evidence>
<dbReference type="Gene3D" id="1.10.3090.10">
    <property type="entry name" value="cca-adding enzyme, domain 2"/>
    <property type="match status" value="1"/>
</dbReference>
<protein>
    <submittedName>
        <fullName evidence="8">Multifunctional tRNA nucleotidyl transferase / 2'3'-cyclic phosphodiesterase / 2' nucleotidase/phosphatase</fullName>
        <ecNumber evidence="8">2.7.7.72</ecNumber>
    </submittedName>
</protein>
<dbReference type="Pfam" id="PF01743">
    <property type="entry name" value="PolyA_pol"/>
    <property type="match status" value="1"/>
</dbReference>
<evidence type="ECO:0000256" key="6">
    <source>
        <dbReference type="ARBA" id="ARBA00022842"/>
    </source>
</evidence>
<dbReference type="InterPro" id="IPR043519">
    <property type="entry name" value="NT_sf"/>
</dbReference>